<keyword evidence="3" id="KW-1185">Reference proteome</keyword>
<evidence type="ECO:0008006" key="4">
    <source>
        <dbReference type="Google" id="ProtNLM"/>
    </source>
</evidence>
<organism evidence="2 3">
    <name type="scientific">Lentinus tigrinus ALCF2SS1-6</name>
    <dbReference type="NCBI Taxonomy" id="1328759"/>
    <lineage>
        <taxon>Eukaryota</taxon>
        <taxon>Fungi</taxon>
        <taxon>Dikarya</taxon>
        <taxon>Basidiomycota</taxon>
        <taxon>Agaricomycotina</taxon>
        <taxon>Agaricomycetes</taxon>
        <taxon>Polyporales</taxon>
        <taxon>Polyporaceae</taxon>
        <taxon>Lentinus</taxon>
    </lineage>
</organism>
<evidence type="ECO:0000313" key="2">
    <source>
        <dbReference type="EMBL" id="RPD59239.1"/>
    </source>
</evidence>
<evidence type="ECO:0000313" key="3">
    <source>
        <dbReference type="Proteomes" id="UP000313359"/>
    </source>
</evidence>
<accession>A0A5C2S7Y0</accession>
<name>A0A5C2S7Y0_9APHY</name>
<gene>
    <name evidence="2" type="ORF">L227DRAFT_654236</name>
</gene>
<proteinExistence type="predicted"/>
<evidence type="ECO:0000256" key="1">
    <source>
        <dbReference type="SAM" id="SignalP"/>
    </source>
</evidence>
<dbReference type="Proteomes" id="UP000313359">
    <property type="component" value="Unassembled WGS sequence"/>
</dbReference>
<dbReference type="EMBL" id="ML122271">
    <property type="protein sequence ID" value="RPD59239.1"/>
    <property type="molecule type" value="Genomic_DNA"/>
</dbReference>
<dbReference type="AlphaFoldDB" id="A0A5C2S7Y0"/>
<dbReference type="OrthoDB" id="3210262at2759"/>
<sequence length="186" mass="20080">MKFLGKLFTVVGVVMLGVVGTLAQDEKTVVNGIMAVTEQSAKLQFTVSELNVGNFFRQGPKIAKGLRDIGTSVAQFTTAIGGDDAKVKAREADAFPDDVAREIVEVLTGFVQVHQLLLNTIIGKHSLAAQFFLTAPIAAALRSLESIVDTFAFTLLALIPTEQDDASFQLDELTVTFKEAIKTYRS</sequence>
<reference evidence="2" key="1">
    <citation type="journal article" date="2018" name="Genome Biol. Evol.">
        <title>Genomics and development of Lentinus tigrinus, a white-rot wood-decaying mushroom with dimorphic fruiting bodies.</title>
        <authorList>
            <person name="Wu B."/>
            <person name="Xu Z."/>
            <person name="Knudson A."/>
            <person name="Carlson A."/>
            <person name="Chen N."/>
            <person name="Kovaka S."/>
            <person name="LaButti K."/>
            <person name="Lipzen A."/>
            <person name="Pennachio C."/>
            <person name="Riley R."/>
            <person name="Schakwitz W."/>
            <person name="Umezawa K."/>
            <person name="Ohm R.A."/>
            <person name="Grigoriev I.V."/>
            <person name="Nagy L.G."/>
            <person name="Gibbons J."/>
            <person name="Hibbett D."/>
        </authorList>
    </citation>
    <scope>NUCLEOTIDE SEQUENCE [LARGE SCALE GENOMIC DNA]</scope>
    <source>
        <strain evidence="2">ALCF2SS1-6</strain>
    </source>
</reference>
<feature type="signal peptide" evidence="1">
    <location>
        <begin position="1"/>
        <end position="23"/>
    </location>
</feature>
<protein>
    <recommendedName>
        <fullName evidence="4">Hydrophobic surface binding protein A</fullName>
    </recommendedName>
</protein>
<feature type="chain" id="PRO_5022951451" description="Hydrophobic surface binding protein A" evidence="1">
    <location>
        <begin position="24"/>
        <end position="186"/>
    </location>
</feature>
<keyword evidence="1" id="KW-0732">Signal</keyword>